<sequence length="1267" mass="137955">MNHSKARRFPWRNTNDNRSMRRRRPVPLFVVLAIALLGATCAVGSALIGAHASSDSITVSNLIHNPNSSDGHGKLIRVEGQNVAYCAQGFLSYPEVGQKLTRYGSPKIPELDYVAYHGYDGKVVTSVAGLDKGKSESTTMAAIWLAIGDKRPDLLNFVPKYDPPWHGNKAYKERWEAIKDPQIKEASWNLYQQAVAYAQAGGGGIEEGCAILWINRTPKGENKTFGYQSLVTSEKKTRVIFSKTSADASISANNGEYALEGAEYTIHHASDSSLAGTVVTDANGHAELALKPNTAYYAQETKAPKGFAINEERIEFTTAGLNSFVSTTDKPGTFTLVVCKHDAISAGAAQAGCSFEGAEYELTSDSAPGFHETATTNKEGVASFENIPLGTIHVRETKAPQGYLLDSEDHIYHVGADDLDENATLRLTPESDFDEIPVAFDIEIAKFKDEGDEGSSKQEIPAEGVCFQIISNTTGKAIGSITTDKDGYATSKGAWFGNGSNSHVAHGAIPYDPAGYTIHEDEQTIPDGFAAIEDWTIAADQIIDNCTLKYIINNHRKMSRLQIVKIDAKSGERIPLAGFSFQLLDNNKNLISQSVWYPAQSSIDTFTTGDDGSVTLPEQLATGTYYIREIAAAQPYVLAGEDVQIEISGDEPLCIATVANSPATGIAQLVKTCSEDGAALGEAEFDVRVHEDIVAPDGSVLLSAGTVVDHVKTNEEGRATTTKLPLGNGKATYEFVETKPAPGHVLASNPIVFTLTYENQDTPLVSTSCSISNIPTTVEIKKIKAGTDTPVPGVQFTLWRLEDEQTPESAKPAGSKDIAKDHNDSHDIPQLKEGCLPLTITTDQNGICRAIHLQPGIWRIKETNTANGFLLDPLIREFTVDEYGRIDGETSHKVVIENDFTKIDVSKRDITNESELAGAHLTVTDSDGTIVDEWTSTTEPHRIEALAPGSYTLTETQSPQGHDVAKSITFTVEESGEIQAIAMYDQPIQITGEIDKRQQRLTEAGEGRVYTYSLDMRNTSNTWVDECTVTDPLDCVAQGMAKVTAVITPVAQGDYDGKLNVWYQLSNDDDYFNESNVNATLEDGHDNPWLEGEGRKLDYSHWHLWEQDIDATQARILDVRDLDLKESQHICAIRFEFGSVADSFTTQQDGWTRSDLKSENDSYDKAPNKTGEGDLAPAIIQLSTTKRWGGGSSLLNSAVIDLYRNGGGPNLEDHDEDKVKQIIGRPLAQTGVDSDLIPLLASILCSFAFIAVILFPSIVRKSSRTKR</sequence>
<feature type="region of interest" description="Disordered" evidence="4">
    <location>
        <begin position="1151"/>
        <end position="1170"/>
    </location>
</feature>
<comment type="caution">
    <text evidence="7">The sequence shown here is derived from an EMBL/GenBank/DDBJ whole genome shotgun (WGS) entry which is preliminary data.</text>
</comment>
<evidence type="ECO:0000259" key="6">
    <source>
        <dbReference type="Pfam" id="PF17802"/>
    </source>
</evidence>
<keyword evidence="5" id="KW-1133">Transmembrane helix</keyword>
<dbReference type="AlphaFoldDB" id="A0A7X9UAA6"/>
<organism evidence="7 8">
    <name type="scientific">Collinsella acetigenes</name>
    <dbReference type="NCBI Taxonomy" id="2713419"/>
    <lineage>
        <taxon>Bacteria</taxon>
        <taxon>Bacillati</taxon>
        <taxon>Actinomycetota</taxon>
        <taxon>Coriobacteriia</taxon>
        <taxon>Coriobacteriales</taxon>
        <taxon>Coriobacteriaceae</taxon>
        <taxon>Collinsella</taxon>
    </lineage>
</organism>
<keyword evidence="8" id="KW-1185">Reference proteome</keyword>
<feature type="region of interest" description="Disordered" evidence="4">
    <location>
        <begin position="803"/>
        <end position="824"/>
    </location>
</feature>
<feature type="domain" description="SpaA-like prealbumin fold" evidence="6">
    <location>
        <begin position="254"/>
        <end position="318"/>
    </location>
</feature>
<comment type="similarity">
    <text evidence="1">Belongs to the serine-aspartate repeat-containing protein (SDr) family.</text>
</comment>
<evidence type="ECO:0000313" key="8">
    <source>
        <dbReference type="Proteomes" id="UP000546970"/>
    </source>
</evidence>
<keyword evidence="5" id="KW-0472">Membrane</keyword>
<evidence type="ECO:0000256" key="5">
    <source>
        <dbReference type="SAM" id="Phobius"/>
    </source>
</evidence>
<evidence type="ECO:0000256" key="4">
    <source>
        <dbReference type="SAM" id="MobiDB-lite"/>
    </source>
</evidence>
<proteinExistence type="inferred from homology"/>
<dbReference type="PANTHER" id="PTHR36108:SF13">
    <property type="entry name" value="COLOSSIN-B-RELATED"/>
    <property type="match status" value="1"/>
</dbReference>
<evidence type="ECO:0000256" key="1">
    <source>
        <dbReference type="ARBA" id="ARBA00007257"/>
    </source>
</evidence>
<dbReference type="InterPro" id="IPR041033">
    <property type="entry name" value="SpaA_PFL_dom_1"/>
</dbReference>
<feature type="domain" description="SpaA-like prealbumin fold" evidence="6">
    <location>
        <begin position="561"/>
        <end position="653"/>
    </location>
</feature>
<dbReference type="RefSeq" id="WP_169276558.1">
    <property type="nucleotide sequence ID" value="NZ_JABBCP010000001.1"/>
</dbReference>
<feature type="domain" description="SpaA-like prealbumin fold" evidence="6">
    <location>
        <begin position="777"/>
        <end position="885"/>
    </location>
</feature>
<dbReference type="GO" id="GO:0005975">
    <property type="term" value="P:carbohydrate metabolic process"/>
    <property type="evidence" value="ECO:0007669"/>
    <property type="project" value="UniProtKB-ARBA"/>
</dbReference>
<evidence type="ECO:0000256" key="2">
    <source>
        <dbReference type="ARBA" id="ARBA00022525"/>
    </source>
</evidence>
<gene>
    <name evidence="7" type="ORF">HF320_00155</name>
</gene>
<dbReference type="Gene3D" id="2.60.40.10">
    <property type="entry name" value="Immunoglobulins"/>
    <property type="match status" value="6"/>
</dbReference>
<feature type="domain" description="SpaA-like prealbumin fold" evidence="6">
    <location>
        <begin position="902"/>
        <end position="985"/>
    </location>
</feature>
<feature type="domain" description="SpaA-like prealbumin fold" evidence="6">
    <location>
        <begin position="355"/>
        <end position="420"/>
    </location>
</feature>
<protein>
    <recommendedName>
        <fullName evidence="6">SpaA-like prealbumin fold domain-containing protein</fullName>
    </recommendedName>
</protein>
<feature type="compositionally biased region" description="Basic and acidic residues" evidence="4">
    <location>
        <begin position="1152"/>
        <end position="1167"/>
    </location>
</feature>
<dbReference type="Proteomes" id="UP000546970">
    <property type="component" value="Unassembled WGS sequence"/>
</dbReference>
<feature type="transmembrane region" description="Helical" evidence="5">
    <location>
        <begin position="1236"/>
        <end position="1259"/>
    </location>
</feature>
<reference evidence="7 8" key="1">
    <citation type="submission" date="2020-04" db="EMBL/GenBank/DDBJ databases">
        <title>Collinsella sp. KGMB02528 nov., an anaerobic actinobacterium isolated from human feces.</title>
        <authorList>
            <person name="Han K.-I."/>
            <person name="Eom M.K."/>
            <person name="Kim J.-S."/>
            <person name="Lee K.C."/>
            <person name="Suh M.K."/>
            <person name="Park S.-H."/>
            <person name="Lee J.H."/>
            <person name="Kang S.W."/>
            <person name="Park J.-E."/>
            <person name="Oh B.S."/>
            <person name="Yu S.Y."/>
            <person name="Choi S.-H."/>
            <person name="Lee D.H."/>
            <person name="Yoon H."/>
            <person name="Kim B.-Y."/>
            <person name="Lee J.H."/>
            <person name="Lee J.-S."/>
        </authorList>
    </citation>
    <scope>NUCLEOTIDE SEQUENCE [LARGE SCALE GENOMIC DNA]</scope>
    <source>
        <strain evidence="7 8">KGMB02528</strain>
    </source>
</reference>
<evidence type="ECO:0000256" key="3">
    <source>
        <dbReference type="ARBA" id="ARBA00022729"/>
    </source>
</evidence>
<name>A0A7X9UAA6_9ACTN</name>
<dbReference type="EMBL" id="JABBCP010000001">
    <property type="protein sequence ID" value="NMF54757.1"/>
    <property type="molecule type" value="Genomic_DNA"/>
</dbReference>
<dbReference type="Pfam" id="PF17802">
    <property type="entry name" value="SpaA"/>
    <property type="match status" value="6"/>
</dbReference>
<keyword evidence="5" id="KW-0812">Transmembrane</keyword>
<evidence type="ECO:0000313" key="7">
    <source>
        <dbReference type="EMBL" id="NMF54757.1"/>
    </source>
</evidence>
<keyword evidence="3" id="KW-0732">Signal</keyword>
<accession>A0A7X9UAA6</accession>
<keyword evidence="2" id="KW-0964">Secreted</keyword>
<dbReference type="InterPro" id="IPR013783">
    <property type="entry name" value="Ig-like_fold"/>
</dbReference>
<dbReference type="PANTHER" id="PTHR36108">
    <property type="entry name" value="COLOSSIN-B-RELATED"/>
    <property type="match status" value="1"/>
</dbReference>
<feature type="domain" description="SpaA-like prealbumin fold" evidence="6">
    <location>
        <begin position="668"/>
        <end position="759"/>
    </location>
</feature>